<dbReference type="EMBL" id="BSOA01000006">
    <property type="protein sequence ID" value="GLQ87332.1"/>
    <property type="molecule type" value="Genomic_DNA"/>
</dbReference>
<keyword evidence="1" id="KW-0812">Transmembrane</keyword>
<organism evidence="2 3">
    <name type="scientific">Dyella flagellata</name>
    <dbReference type="NCBI Taxonomy" id="1867833"/>
    <lineage>
        <taxon>Bacteria</taxon>
        <taxon>Pseudomonadati</taxon>
        <taxon>Pseudomonadota</taxon>
        <taxon>Gammaproteobacteria</taxon>
        <taxon>Lysobacterales</taxon>
        <taxon>Rhodanobacteraceae</taxon>
        <taxon>Dyella</taxon>
    </lineage>
</organism>
<evidence type="ECO:0000313" key="3">
    <source>
        <dbReference type="Proteomes" id="UP001156627"/>
    </source>
</evidence>
<evidence type="ECO:0000256" key="1">
    <source>
        <dbReference type="SAM" id="Phobius"/>
    </source>
</evidence>
<accession>A0ABQ5X8U5</accession>
<protein>
    <submittedName>
        <fullName evidence="2">Uncharacterized protein</fullName>
    </submittedName>
</protein>
<dbReference type="Proteomes" id="UP001156627">
    <property type="component" value="Unassembled WGS sequence"/>
</dbReference>
<sequence>MGHIDQALWSRLENELPKADRATRQAKYIQLRAEMLENIHLRAEHLRGTQTAPRQTAFVQTPDNATRTPWPMGKWLLGLLAVLIFFAMGFLVHHVRHLPDSAPMAVYALPTLGFIVLGGIFLYLCRLLGWLGSDRWSWLYDTDSNNDDGF</sequence>
<reference evidence="3" key="1">
    <citation type="journal article" date="2019" name="Int. J. Syst. Evol. Microbiol.">
        <title>The Global Catalogue of Microorganisms (GCM) 10K type strain sequencing project: providing services to taxonomists for standard genome sequencing and annotation.</title>
        <authorList>
            <consortium name="The Broad Institute Genomics Platform"/>
            <consortium name="The Broad Institute Genome Sequencing Center for Infectious Disease"/>
            <person name="Wu L."/>
            <person name="Ma J."/>
        </authorList>
    </citation>
    <scope>NUCLEOTIDE SEQUENCE [LARGE SCALE GENOMIC DNA]</scope>
    <source>
        <strain evidence="3">NBRC 111981</strain>
    </source>
</reference>
<feature type="transmembrane region" description="Helical" evidence="1">
    <location>
        <begin position="104"/>
        <end position="125"/>
    </location>
</feature>
<evidence type="ECO:0000313" key="2">
    <source>
        <dbReference type="EMBL" id="GLQ87332.1"/>
    </source>
</evidence>
<feature type="transmembrane region" description="Helical" evidence="1">
    <location>
        <begin position="75"/>
        <end position="92"/>
    </location>
</feature>
<name>A0ABQ5X8U5_9GAMM</name>
<proteinExistence type="predicted"/>
<keyword evidence="1" id="KW-1133">Transmembrane helix</keyword>
<comment type="caution">
    <text evidence="2">The sequence shown here is derived from an EMBL/GenBank/DDBJ whole genome shotgun (WGS) entry which is preliminary data.</text>
</comment>
<keyword evidence="1" id="KW-0472">Membrane</keyword>
<keyword evidence="3" id="KW-1185">Reference proteome</keyword>
<gene>
    <name evidence="2" type="ORF">GCM10007898_08980</name>
</gene>